<feature type="compositionally biased region" description="Basic and acidic residues" evidence="1">
    <location>
        <begin position="88"/>
        <end position="111"/>
    </location>
</feature>
<sequence>MVGRPGGRQEGQQRGGDASGDQQPAGIRNPAAPQREQPGAETQRAQRDGHGFHGDHQVAAGIEAQRVRRLPGGAGQPWHHGGGPQNSDGDRDHDAEHHAHGRDTRRPDMTRPHVPIHRMIPAHPKDRPRHPDPPHHLQPELPTRQNDPPSSVPAVCGPFV</sequence>
<accession>A0ABP7H888</accession>
<feature type="region of interest" description="Disordered" evidence="1">
    <location>
        <begin position="1"/>
        <end position="160"/>
    </location>
</feature>
<reference evidence="3" key="1">
    <citation type="journal article" date="2019" name="Int. J. Syst. Evol. Microbiol.">
        <title>The Global Catalogue of Microorganisms (GCM) 10K type strain sequencing project: providing services to taxonomists for standard genome sequencing and annotation.</title>
        <authorList>
            <consortium name="The Broad Institute Genomics Platform"/>
            <consortium name="The Broad Institute Genome Sequencing Center for Infectious Disease"/>
            <person name="Wu L."/>
            <person name="Ma J."/>
        </authorList>
    </citation>
    <scope>NUCLEOTIDE SEQUENCE [LARGE SCALE GENOMIC DNA]</scope>
    <source>
        <strain evidence="3">JCM 16908</strain>
    </source>
</reference>
<feature type="compositionally biased region" description="Gly residues" evidence="1">
    <location>
        <begin position="72"/>
        <end position="84"/>
    </location>
</feature>
<comment type="caution">
    <text evidence="2">The sequence shown here is derived from an EMBL/GenBank/DDBJ whole genome shotgun (WGS) entry which is preliminary data.</text>
</comment>
<feature type="compositionally biased region" description="Basic and acidic residues" evidence="1">
    <location>
        <begin position="44"/>
        <end position="56"/>
    </location>
</feature>
<feature type="compositionally biased region" description="Gly residues" evidence="1">
    <location>
        <begin position="1"/>
        <end position="18"/>
    </location>
</feature>
<gene>
    <name evidence="2" type="ORF">GCM10022226_02730</name>
</gene>
<evidence type="ECO:0000256" key="1">
    <source>
        <dbReference type="SAM" id="MobiDB-lite"/>
    </source>
</evidence>
<feature type="compositionally biased region" description="Basic and acidic residues" evidence="1">
    <location>
        <begin position="123"/>
        <end position="138"/>
    </location>
</feature>
<name>A0ABP7H888_9ACTN</name>
<evidence type="ECO:0000313" key="2">
    <source>
        <dbReference type="EMBL" id="GAA3787772.1"/>
    </source>
</evidence>
<organism evidence="2 3">
    <name type="scientific">Sphaerisporangium flaviroseum</name>
    <dbReference type="NCBI Taxonomy" id="509199"/>
    <lineage>
        <taxon>Bacteria</taxon>
        <taxon>Bacillati</taxon>
        <taxon>Actinomycetota</taxon>
        <taxon>Actinomycetes</taxon>
        <taxon>Streptosporangiales</taxon>
        <taxon>Streptosporangiaceae</taxon>
        <taxon>Sphaerisporangium</taxon>
    </lineage>
</organism>
<protein>
    <submittedName>
        <fullName evidence="2">Uncharacterized protein</fullName>
    </submittedName>
</protein>
<dbReference type="Proteomes" id="UP001500888">
    <property type="component" value="Unassembled WGS sequence"/>
</dbReference>
<dbReference type="EMBL" id="BAAAZR010000001">
    <property type="protein sequence ID" value="GAA3787772.1"/>
    <property type="molecule type" value="Genomic_DNA"/>
</dbReference>
<keyword evidence="3" id="KW-1185">Reference proteome</keyword>
<proteinExistence type="predicted"/>
<evidence type="ECO:0000313" key="3">
    <source>
        <dbReference type="Proteomes" id="UP001500888"/>
    </source>
</evidence>